<feature type="compositionally biased region" description="Low complexity" evidence="1">
    <location>
        <begin position="146"/>
        <end position="166"/>
    </location>
</feature>
<evidence type="ECO:0000256" key="1">
    <source>
        <dbReference type="SAM" id="MobiDB-lite"/>
    </source>
</evidence>
<feature type="compositionally biased region" description="Basic residues" evidence="1">
    <location>
        <begin position="167"/>
        <end position="176"/>
    </location>
</feature>
<keyword evidence="3" id="KW-1185">Reference proteome</keyword>
<protein>
    <submittedName>
        <fullName evidence="2">Uncharacterized protein</fullName>
    </submittedName>
</protein>
<reference evidence="2" key="1">
    <citation type="submission" date="2022-03" db="EMBL/GenBank/DDBJ databases">
        <title>Draft genome sequence of Aduncisulcus paluster, a free-living microaerophilic Fornicata.</title>
        <authorList>
            <person name="Yuyama I."/>
            <person name="Kume K."/>
            <person name="Tamura T."/>
            <person name="Inagaki Y."/>
            <person name="Hashimoto T."/>
        </authorList>
    </citation>
    <scope>NUCLEOTIDE SEQUENCE</scope>
    <source>
        <strain evidence="2">NY0171</strain>
    </source>
</reference>
<feature type="region of interest" description="Disordered" evidence="1">
    <location>
        <begin position="24"/>
        <end position="44"/>
    </location>
</feature>
<gene>
    <name evidence="2" type="ORF">ADUPG1_013358</name>
</gene>
<dbReference type="Proteomes" id="UP001057375">
    <property type="component" value="Unassembled WGS sequence"/>
</dbReference>
<evidence type="ECO:0000313" key="2">
    <source>
        <dbReference type="EMBL" id="GKT26442.1"/>
    </source>
</evidence>
<name>A0ABQ5K2L8_9EUKA</name>
<proteinExistence type="predicted"/>
<feature type="region of interest" description="Disordered" evidence="1">
    <location>
        <begin position="143"/>
        <end position="181"/>
    </location>
</feature>
<organism evidence="2 3">
    <name type="scientific">Aduncisulcus paluster</name>
    <dbReference type="NCBI Taxonomy" id="2918883"/>
    <lineage>
        <taxon>Eukaryota</taxon>
        <taxon>Metamonada</taxon>
        <taxon>Carpediemonas-like organisms</taxon>
        <taxon>Aduncisulcus</taxon>
    </lineage>
</organism>
<accession>A0ABQ5K2L8</accession>
<dbReference type="EMBL" id="BQXS01012655">
    <property type="protein sequence ID" value="GKT26442.1"/>
    <property type="molecule type" value="Genomic_DNA"/>
</dbReference>
<sequence>QSMFHDGFIDEEAEWAKLVAQKRKQNELQRSKQASTSGKMSEYEILQGKKGERVGSWSGVYGDGSKSLSRRVEREIEDTKLMKNQRKYWKEWIAKKRDQKIVLSQPIIGGEKEVESTVEETVEDKKGHVRGSTIPLDERKKKTQMIIPHSSSSEISKLSSDIMSGKQKTKQQGKRRYSSEDSLVISVKGKIKTNTKKKKGKKIKKSSTSSLSTLFQSIHAIEADVFDSKSE</sequence>
<evidence type="ECO:0000313" key="3">
    <source>
        <dbReference type="Proteomes" id="UP001057375"/>
    </source>
</evidence>
<feature type="non-terminal residue" evidence="2">
    <location>
        <position position="1"/>
    </location>
</feature>
<comment type="caution">
    <text evidence="2">The sequence shown here is derived from an EMBL/GenBank/DDBJ whole genome shotgun (WGS) entry which is preliminary data.</text>
</comment>